<accession>A0ABR0TKU7</accession>
<feature type="compositionally biased region" description="Polar residues" evidence="1">
    <location>
        <begin position="293"/>
        <end position="307"/>
    </location>
</feature>
<evidence type="ECO:0000313" key="4">
    <source>
        <dbReference type="Proteomes" id="UP001341245"/>
    </source>
</evidence>
<feature type="transmembrane region" description="Helical" evidence="2">
    <location>
        <begin position="23"/>
        <end position="42"/>
    </location>
</feature>
<protein>
    <recommendedName>
        <fullName evidence="5">Integral membrane protein</fullName>
    </recommendedName>
</protein>
<dbReference type="Proteomes" id="UP001341245">
    <property type="component" value="Unassembled WGS sequence"/>
</dbReference>
<feature type="transmembrane region" description="Helical" evidence="2">
    <location>
        <begin position="91"/>
        <end position="111"/>
    </location>
</feature>
<name>A0ABR0TKU7_AURPU</name>
<comment type="caution">
    <text evidence="3">The sequence shown here is derived from an EMBL/GenBank/DDBJ whole genome shotgun (WGS) entry which is preliminary data.</text>
</comment>
<evidence type="ECO:0008006" key="5">
    <source>
        <dbReference type="Google" id="ProtNLM"/>
    </source>
</evidence>
<feature type="region of interest" description="Disordered" evidence="1">
    <location>
        <begin position="360"/>
        <end position="410"/>
    </location>
</feature>
<feature type="transmembrane region" description="Helical" evidence="2">
    <location>
        <begin position="131"/>
        <end position="153"/>
    </location>
</feature>
<keyword evidence="4" id="KW-1185">Reference proteome</keyword>
<feature type="compositionally biased region" description="Basic and acidic residues" evidence="1">
    <location>
        <begin position="365"/>
        <end position="393"/>
    </location>
</feature>
<feature type="transmembrane region" description="Helical" evidence="2">
    <location>
        <begin position="211"/>
        <end position="230"/>
    </location>
</feature>
<sequence length="410" mass="46859">MASLLAVRDLLERSSKVSSETDLSIISITWGFTLGFGFLTTWTAIKQTRHMWKRRNGHLNHPYIWMVWAEIISSLALSILCWLVLQGPLPLNVYTLFAILSCWVVQVHCLFQIIINRVSILMLNRRRAKQLKIGVVVGILCLNASVFCIWIPAKLEVNERYEKLNVVWDRIEKVVILLVDAGLNYYFIRVVRKHLIKPGLTKYQPLVRFNLYMIIISLAMDCLIIGMLSLKNPLVYLMFHPLAYIVKLKIELSMAELIAIVARNQENGPIRFNNPESSNGTINAKGYTFSTQTTQSKRASVQKSPATPNDVELGNVKPETPEAMHSHFGIIEEEEERRNHDFDDIANGFVVHRHNEITVEVESASSERSEKTDGQGEQFDSRRHTSESDEAPLRKPPNTMGLNTKVWGRY</sequence>
<keyword evidence="2" id="KW-0472">Membrane</keyword>
<dbReference type="PANTHER" id="PTHR35179:SF1">
    <property type="entry name" value="INTEGRAL MEMBRANE PROTEIN"/>
    <property type="match status" value="1"/>
</dbReference>
<evidence type="ECO:0000313" key="3">
    <source>
        <dbReference type="EMBL" id="KAK6005074.1"/>
    </source>
</evidence>
<organism evidence="3 4">
    <name type="scientific">Aureobasidium pullulans</name>
    <name type="common">Black yeast</name>
    <name type="synonym">Pullularia pullulans</name>
    <dbReference type="NCBI Taxonomy" id="5580"/>
    <lineage>
        <taxon>Eukaryota</taxon>
        <taxon>Fungi</taxon>
        <taxon>Dikarya</taxon>
        <taxon>Ascomycota</taxon>
        <taxon>Pezizomycotina</taxon>
        <taxon>Dothideomycetes</taxon>
        <taxon>Dothideomycetidae</taxon>
        <taxon>Dothideales</taxon>
        <taxon>Saccotheciaceae</taxon>
        <taxon>Aureobasidium</taxon>
    </lineage>
</organism>
<proteinExistence type="predicted"/>
<feature type="transmembrane region" description="Helical" evidence="2">
    <location>
        <begin position="173"/>
        <end position="191"/>
    </location>
</feature>
<evidence type="ECO:0000256" key="2">
    <source>
        <dbReference type="SAM" id="Phobius"/>
    </source>
</evidence>
<feature type="transmembrane region" description="Helical" evidence="2">
    <location>
        <begin position="63"/>
        <end position="85"/>
    </location>
</feature>
<keyword evidence="2" id="KW-1133">Transmembrane helix</keyword>
<dbReference type="EMBL" id="JASGXD010000006">
    <property type="protein sequence ID" value="KAK6005074.1"/>
    <property type="molecule type" value="Genomic_DNA"/>
</dbReference>
<keyword evidence="2" id="KW-0812">Transmembrane</keyword>
<feature type="region of interest" description="Disordered" evidence="1">
    <location>
        <begin position="293"/>
        <end position="320"/>
    </location>
</feature>
<evidence type="ECO:0000256" key="1">
    <source>
        <dbReference type="SAM" id="MobiDB-lite"/>
    </source>
</evidence>
<gene>
    <name evidence="3" type="ORF">QM012_007853</name>
</gene>
<reference evidence="3 4" key="1">
    <citation type="submission" date="2023-11" db="EMBL/GenBank/DDBJ databases">
        <title>Draft genome sequence and annotation of the polyextremotolerant black yeast-like fungus Aureobasidium pullulans NRRL 62042.</title>
        <authorList>
            <person name="Dielentheis-Frenken M.R.E."/>
            <person name="Wibberg D."/>
            <person name="Blank L.M."/>
            <person name="Tiso T."/>
        </authorList>
    </citation>
    <scope>NUCLEOTIDE SEQUENCE [LARGE SCALE GENOMIC DNA]</scope>
    <source>
        <strain evidence="3 4">NRRL 62042</strain>
    </source>
</reference>
<dbReference type="PANTHER" id="PTHR35179">
    <property type="entry name" value="PROTEIN CBG02620"/>
    <property type="match status" value="1"/>
</dbReference>